<dbReference type="GO" id="GO:0004497">
    <property type="term" value="F:monooxygenase activity"/>
    <property type="evidence" value="ECO:0007669"/>
    <property type="project" value="UniProtKB-KW"/>
</dbReference>
<dbReference type="InterPro" id="IPR007138">
    <property type="entry name" value="ABM_dom"/>
</dbReference>
<keyword evidence="3" id="KW-1185">Reference proteome</keyword>
<keyword evidence="2" id="KW-0503">Monooxygenase</keyword>
<name>A0A975YJ74_9PROT</name>
<evidence type="ECO:0000313" key="2">
    <source>
        <dbReference type="EMBL" id="QXM24354.1"/>
    </source>
</evidence>
<dbReference type="Proteomes" id="UP000694001">
    <property type="component" value="Chromosome"/>
</dbReference>
<sequence>MIHVLARITLEPGARAAWLAAFLSVQPLVLAEEGCLAYEATADAPGVLPAQTLAGDDTVVIIER</sequence>
<organism evidence="2 3">
    <name type="scientific">Elioraea tepida</name>
    <dbReference type="NCBI Taxonomy" id="2843330"/>
    <lineage>
        <taxon>Bacteria</taxon>
        <taxon>Pseudomonadati</taxon>
        <taxon>Pseudomonadota</taxon>
        <taxon>Alphaproteobacteria</taxon>
        <taxon>Acetobacterales</taxon>
        <taxon>Elioraeaceae</taxon>
        <taxon>Elioraea</taxon>
    </lineage>
</organism>
<proteinExistence type="predicted"/>
<dbReference type="RefSeq" id="WP_218285411.1">
    <property type="nucleotide sequence ID" value="NZ_CP076448.1"/>
</dbReference>
<keyword evidence="2" id="KW-0560">Oxidoreductase</keyword>
<dbReference type="KEGG" id="elio:KO353_14065"/>
<dbReference type="EMBL" id="CP076448">
    <property type="protein sequence ID" value="QXM24354.1"/>
    <property type="molecule type" value="Genomic_DNA"/>
</dbReference>
<protein>
    <submittedName>
        <fullName evidence="2">Antibiotic biosynthesis monooxygenase</fullName>
    </submittedName>
</protein>
<gene>
    <name evidence="2" type="ORF">KO353_14065</name>
</gene>
<evidence type="ECO:0000313" key="3">
    <source>
        <dbReference type="Proteomes" id="UP000694001"/>
    </source>
</evidence>
<accession>A0A975YJ74</accession>
<evidence type="ECO:0000259" key="1">
    <source>
        <dbReference type="Pfam" id="PF03992"/>
    </source>
</evidence>
<reference evidence="2" key="1">
    <citation type="submission" date="2021-06" db="EMBL/GenBank/DDBJ databases">
        <title>Elioraea tepida, sp. nov., a moderately thermophilic aerobic anoxygenic phototrophic bacterium isolated from an alkaline siliceous hot spring mat community in Yellowstone National Park, WY, USA.</title>
        <authorList>
            <person name="Saini M.K."/>
            <person name="Yoshida S."/>
            <person name="Sebastian A."/>
            <person name="Hirose S."/>
            <person name="Hara E."/>
            <person name="Tamaki H."/>
            <person name="Soulier N.T."/>
            <person name="Albert I."/>
            <person name="Hanada S."/>
            <person name="Bryant D.A."/>
            <person name="Tank M."/>
        </authorList>
    </citation>
    <scope>NUCLEOTIDE SEQUENCE</scope>
    <source>
        <strain evidence="2">MS-P2</strain>
    </source>
</reference>
<dbReference type="AlphaFoldDB" id="A0A975YJ74"/>
<feature type="domain" description="ABM" evidence="1">
    <location>
        <begin position="1"/>
        <end position="63"/>
    </location>
</feature>
<dbReference type="Pfam" id="PF03992">
    <property type="entry name" value="ABM"/>
    <property type="match status" value="1"/>
</dbReference>